<feature type="transmembrane region" description="Helical" evidence="7">
    <location>
        <begin position="24"/>
        <end position="46"/>
    </location>
</feature>
<keyword evidence="10" id="KW-1185">Reference proteome</keyword>
<dbReference type="Gene3D" id="1.10.3720.10">
    <property type="entry name" value="MetI-like"/>
    <property type="match status" value="1"/>
</dbReference>
<dbReference type="GO" id="GO:0005886">
    <property type="term" value="C:plasma membrane"/>
    <property type="evidence" value="ECO:0007669"/>
    <property type="project" value="UniProtKB-SubCell"/>
</dbReference>
<sequence>MDLIATRPREKRAAWWRVSFKGHWLPYLFVLPTILLILLIAVYPMLDSLRLSLLDNPLLSAPHFVGLRNYSDVLSDPIFIGSMQMTLLFTILSVAAETLFGLSIALLINHAFPGRGLVRAAILIPWAFPTVVSAQIWLLMYNDQTGVITYLLQSLHLLPPGNTLLGTPAGVLTAAVITDVWKTTPFMTLLLLAGLQVIPDELYEAANVDGTTRWQRFTTITLPLLWAPLLIALLFRSLDSIRVFDLFYVFGQRAVPSMASYANFKMFAGTAFDFAPGVAAAVMVFLYGLAISLFFVVLLRRANR</sequence>
<dbReference type="CDD" id="cd06261">
    <property type="entry name" value="TM_PBP2"/>
    <property type="match status" value="1"/>
</dbReference>
<dbReference type="PROSITE" id="PS50928">
    <property type="entry name" value="ABC_TM1"/>
    <property type="match status" value="1"/>
</dbReference>
<keyword evidence="3" id="KW-1003">Cell membrane</keyword>
<dbReference type="EMBL" id="BIFR01000001">
    <property type="protein sequence ID" value="GCE10291.1"/>
    <property type="molecule type" value="Genomic_DNA"/>
</dbReference>
<dbReference type="InterPro" id="IPR000515">
    <property type="entry name" value="MetI-like"/>
</dbReference>
<evidence type="ECO:0000256" key="6">
    <source>
        <dbReference type="ARBA" id="ARBA00023136"/>
    </source>
</evidence>
<dbReference type="Pfam" id="PF00528">
    <property type="entry name" value="BPD_transp_1"/>
    <property type="match status" value="1"/>
</dbReference>
<feature type="transmembrane region" description="Helical" evidence="7">
    <location>
        <begin position="274"/>
        <end position="299"/>
    </location>
</feature>
<dbReference type="Proteomes" id="UP000287352">
    <property type="component" value="Unassembled WGS sequence"/>
</dbReference>
<name>A0A401ZTU7_9CHLR</name>
<evidence type="ECO:0000256" key="3">
    <source>
        <dbReference type="ARBA" id="ARBA00022475"/>
    </source>
</evidence>
<evidence type="ECO:0000313" key="10">
    <source>
        <dbReference type="Proteomes" id="UP000287352"/>
    </source>
</evidence>
<dbReference type="SUPFAM" id="SSF161098">
    <property type="entry name" value="MetI-like"/>
    <property type="match status" value="1"/>
</dbReference>
<feature type="domain" description="ABC transmembrane type-1" evidence="8">
    <location>
        <begin position="83"/>
        <end position="295"/>
    </location>
</feature>
<feature type="transmembrane region" description="Helical" evidence="7">
    <location>
        <begin position="120"/>
        <end position="141"/>
    </location>
</feature>
<dbReference type="OrthoDB" id="9761387at2"/>
<evidence type="ECO:0000259" key="8">
    <source>
        <dbReference type="PROSITE" id="PS50928"/>
    </source>
</evidence>
<dbReference type="GO" id="GO:0055085">
    <property type="term" value="P:transmembrane transport"/>
    <property type="evidence" value="ECO:0007669"/>
    <property type="project" value="InterPro"/>
</dbReference>
<comment type="caution">
    <text evidence="9">The sequence shown here is derived from an EMBL/GenBank/DDBJ whole genome shotgun (WGS) entry which is preliminary data.</text>
</comment>
<dbReference type="PANTHER" id="PTHR43005">
    <property type="entry name" value="BLR7065 PROTEIN"/>
    <property type="match status" value="1"/>
</dbReference>
<dbReference type="PANTHER" id="PTHR43005:SF2">
    <property type="entry name" value="INTEGRAL MEMBRANE SUGAR TRANSPORT PROTEIN"/>
    <property type="match status" value="1"/>
</dbReference>
<keyword evidence="6 7" id="KW-0472">Membrane</keyword>
<evidence type="ECO:0000256" key="7">
    <source>
        <dbReference type="RuleBase" id="RU363032"/>
    </source>
</evidence>
<evidence type="ECO:0000313" key="9">
    <source>
        <dbReference type="EMBL" id="GCE10291.1"/>
    </source>
</evidence>
<comment type="similarity">
    <text evidence="7">Belongs to the binding-protein-dependent transport system permease family.</text>
</comment>
<keyword evidence="5 7" id="KW-1133">Transmembrane helix</keyword>
<evidence type="ECO:0000256" key="2">
    <source>
        <dbReference type="ARBA" id="ARBA00022448"/>
    </source>
</evidence>
<reference evidence="10" key="1">
    <citation type="submission" date="2018-12" db="EMBL/GenBank/DDBJ databases">
        <title>Tengunoibacter tsumagoiensis gen. nov., sp. nov., Dictyobacter kobayashii sp. nov., D. alpinus sp. nov., and D. joshuensis sp. nov. and description of Dictyobacteraceae fam. nov. within the order Ktedonobacterales isolated from Tengu-no-mugimeshi.</title>
        <authorList>
            <person name="Wang C.M."/>
            <person name="Zheng Y."/>
            <person name="Sakai Y."/>
            <person name="Toyoda A."/>
            <person name="Minakuchi Y."/>
            <person name="Abe K."/>
            <person name="Yokota A."/>
            <person name="Yabe S."/>
        </authorList>
    </citation>
    <scope>NUCLEOTIDE SEQUENCE [LARGE SCALE GENOMIC DNA]</scope>
    <source>
        <strain evidence="10">Uno3</strain>
    </source>
</reference>
<proteinExistence type="inferred from homology"/>
<gene>
    <name evidence="9" type="ORF">KTT_01500</name>
</gene>
<organism evidence="9 10">
    <name type="scientific">Tengunoibacter tsumagoiensis</name>
    <dbReference type="NCBI Taxonomy" id="2014871"/>
    <lineage>
        <taxon>Bacteria</taxon>
        <taxon>Bacillati</taxon>
        <taxon>Chloroflexota</taxon>
        <taxon>Ktedonobacteria</taxon>
        <taxon>Ktedonobacterales</taxon>
        <taxon>Dictyobacteraceae</taxon>
        <taxon>Tengunoibacter</taxon>
    </lineage>
</organism>
<comment type="subcellular location">
    <subcellularLocation>
        <location evidence="1 7">Cell membrane</location>
        <topology evidence="1 7">Multi-pass membrane protein</topology>
    </subcellularLocation>
</comment>
<accession>A0A401ZTU7</accession>
<keyword evidence="2 7" id="KW-0813">Transport</keyword>
<feature type="transmembrane region" description="Helical" evidence="7">
    <location>
        <begin position="220"/>
        <end position="238"/>
    </location>
</feature>
<dbReference type="RefSeq" id="WP_126577904.1">
    <property type="nucleotide sequence ID" value="NZ_BIFR01000001.1"/>
</dbReference>
<evidence type="ECO:0000256" key="4">
    <source>
        <dbReference type="ARBA" id="ARBA00022692"/>
    </source>
</evidence>
<evidence type="ECO:0000256" key="1">
    <source>
        <dbReference type="ARBA" id="ARBA00004651"/>
    </source>
</evidence>
<feature type="transmembrane region" description="Helical" evidence="7">
    <location>
        <begin position="161"/>
        <end position="181"/>
    </location>
</feature>
<dbReference type="InterPro" id="IPR035906">
    <property type="entry name" value="MetI-like_sf"/>
</dbReference>
<dbReference type="AlphaFoldDB" id="A0A401ZTU7"/>
<evidence type="ECO:0000256" key="5">
    <source>
        <dbReference type="ARBA" id="ARBA00022989"/>
    </source>
</evidence>
<protein>
    <submittedName>
        <fullName evidence="9">ABC transporter permease</fullName>
    </submittedName>
</protein>
<keyword evidence="4 7" id="KW-0812">Transmembrane</keyword>
<feature type="transmembrane region" description="Helical" evidence="7">
    <location>
        <begin position="87"/>
        <end position="108"/>
    </location>
</feature>